<name>A0A9P9D5C8_9PLEO</name>
<accession>A0A9P9D5C8</accession>
<feature type="region of interest" description="Disordered" evidence="5">
    <location>
        <begin position="52"/>
        <end position="505"/>
    </location>
</feature>
<feature type="compositionally biased region" description="Polar residues" evidence="5">
    <location>
        <begin position="119"/>
        <end position="140"/>
    </location>
</feature>
<dbReference type="Proteomes" id="UP000700596">
    <property type="component" value="Unassembled WGS sequence"/>
</dbReference>
<dbReference type="EMBL" id="JAGMWT010000018">
    <property type="protein sequence ID" value="KAH7113880.1"/>
    <property type="molecule type" value="Genomic_DNA"/>
</dbReference>
<dbReference type="CDD" id="cd08368">
    <property type="entry name" value="LIM"/>
    <property type="match status" value="1"/>
</dbReference>
<feature type="compositionally biased region" description="Low complexity" evidence="5">
    <location>
        <begin position="287"/>
        <end position="300"/>
    </location>
</feature>
<evidence type="ECO:0000256" key="3">
    <source>
        <dbReference type="ARBA" id="ARBA00023038"/>
    </source>
</evidence>
<proteinExistence type="predicted"/>
<protein>
    <recommendedName>
        <fullName evidence="6">LIM zinc-binding domain-containing protein</fullName>
    </recommendedName>
</protein>
<dbReference type="InterPro" id="IPR017351">
    <property type="entry name" value="PINCH-1-4-like"/>
</dbReference>
<dbReference type="FunFam" id="2.10.110.10:FF:000105">
    <property type="entry name" value="Similar to LIM domain-containing protein"/>
    <property type="match status" value="1"/>
</dbReference>
<keyword evidence="1 4" id="KW-0479">Metal-binding</keyword>
<evidence type="ECO:0000259" key="6">
    <source>
        <dbReference type="PROSITE" id="PS50023"/>
    </source>
</evidence>
<feature type="domain" description="LIM zinc-binding" evidence="6">
    <location>
        <begin position="579"/>
        <end position="642"/>
    </location>
</feature>
<evidence type="ECO:0000256" key="1">
    <source>
        <dbReference type="ARBA" id="ARBA00022723"/>
    </source>
</evidence>
<dbReference type="GO" id="GO:0030695">
    <property type="term" value="F:GTPase regulator activity"/>
    <property type="evidence" value="ECO:0007669"/>
    <property type="project" value="UniProtKB-ARBA"/>
</dbReference>
<dbReference type="PROSITE" id="PS00478">
    <property type="entry name" value="LIM_DOMAIN_1"/>
    <property type="match status" value="1"/>
</dbReference>
<feature type="compositionally biased region" description="Low complexity" evidence="5">
    <location>
        <begin position="60"/>
        <end position="70"/>
    </location>
</feature>
<feature type="compositionally biased region" description="Basic and acidic residues" evidence="5">
    <location>
        <begin position="561"/>
        <end position="573"/>
    </location>
</feature>
<dbReference type="CDD" id="cd09397">
    <property type="entry name" value="LIM1_UF1"/>
    <property type="match status" value="1"/>
</dbReference>
<dbReference type="PROSITE" id="PS50023">
    <property type="entry name" value="LIM_DOMAIN_2"/>
    <property type="match status" value="2"/>
</dbReference>
<dbReference type="SMART" id="SM00132">
    <property type="entry name" value="LIM"/>
    <property type="match status" value="2"/>
</dbReference>
<evidence type="ECO:0000313" key="8">
    <source>
        <dbReference type="Proteomes" id="UP000700596"/>
    </source>
</evidence>
<keyword evidence="2 4" id="KW-0862">Zinc</keyword>
<evidence type="ECO:0000256" key="4">
    <source>
        <dbReference type="PROSITE-ProRule" id="PRU00125"/>
    </source>
</evidence>
<dbReference type="Gene3D" id="2.10.110.10">
    <property type="entry name" value="Cysteine Rich Protein"/>
    <property type="match status" value="2"/>
</dbReference>
<sequence>MADGLKIKCSTCAVDIDISELADHICPASPTSNNAPVSPILARAATFDSYPSNPLPSASPPSNYAPYTASNTSPYSASYDAPSTSPYSEPYNAPPQSRSGRTRPPARIDSAAANKPFMPQNNQLTPGSSYSNNQTLSPLTSDYGRSRPKVMRSATSPVPRLAASPAPPSPEFQTNMDSAFPPFPTSRPGKPPHVSRSRSKPEQPTYNHQYAPASPLFAPLSPRPNGGENILKRMDNIAPGPFDGSDRRPSTSDGRNASGSRPVEFGHKRTATQGSSRSFGAAPNQRTSMSSTVSQTSTFSNRSVGLPARPRIGAGGMPLPLPRAPPKPEDDSEGIDAFLNRLRNETAQSSRVGQDSRPRASPPRQENKPFVAALESRPPVINSYGNDANSSMRIDTQPLLAPRTYGKDLPANPLHTPSDSGLSDDSYSSTGTGFRSIASSRSSPPASESSGQHSRNVSKMGRSDYITEEPIQRVDSPESFLDPRTPPKPMRRGEPVGPDRAMVPEPPTQFNARPMYDALESPMDPAIQRGLSFDKRPAQSQKPFSNDPALNLGISPPQRPYELESRARSDRRPPTASRGKCKGCTKPIVGKSVKDSSGRLTGRYHKQCFTCRTCGDPFPTADFYVFQNYPYCEQHYHELNNSLCQLCNRGIEGQYLETDTRRKYHPRCFTCQTCRVVLRDDYYEVDDRTYCERHVYAAARGGPALAPGYNGSRNIEKRRTRLMMM</sequence>
<organism evidence="7 8">
    <name type="scientific">Dendryphion nanum</name>
    <dbReference type="NCBI Taxonomy" id="256645"/>
    <lineage>
        <taxon>Eukaryota</taxon>
        <taxon>Fungi</taxon>
        <taxon>Dikarya</taxon>
        <taxon>Ascomycota</taxon>
        <taxon>Pezizomycotina</taxon>
        <taxon>Dothideomycetes</taxon>
        <taxon>Pleosporomycetidae</taxon>
        <taxon>Pleosporales</taxon>
        <taxon>Torulaceae</taxon>
        <taxon>Dendryphion</taxon>
    </lineage>
</organism>
<feature type="domain" description="LIM zinc-binding" evidence="6">
    <location>
        <begin position="643"/>
        <end position="702"/>
    </location>
</feature>
<dbReference type="OrthoDB" id="1112565at2759"/>
<dbReference type="AlphaFoldDB" id="A0A9P9D5C8"/>
<keyword evidence="8" id="KW-1185">Reference proteome</keyword>
<reference evidence="7" key="1">
    <citation type="journal article" date="2021" name="Nat. Commun.">
        <title>Genetic determinants of endophytism in the Arabidopsis root mycobiome.</title>
        <authorList>
            <person name="Mesny F."/>
            <person name="Miyauchi S."/>
            <person name="Thiergart T."/>
            <person name="Pickel B."/>
            <person name="Atanasova L."/>
            <person name="Karlsson M."/>
            <person name="Huettel B."/>
            <person name="Barry K.W."/>
            <person name="Haridas S."/>
            <person name="Chen C."/>
            <person name="Bauer D."/>
            <person name="Andreopoulos W."/>
            <person name="Pangilinan J."/>
            <person name="LaButti K."/>
            <person name="Riley R."/>
            <person name="Lipzen A."/>
            <person name="Clum A."/>
            <person name="Drula E."/>
            <person name="Henrissat B."/>
            <person name="Kohler A."/>
            <person name="Grigoriev I.V."/>
            <person name="Martin F.M."/>
            <person name="Hacquard S."/>
        </authorList>
    </citation>
    <scope>NUCLEOTIDE SEQUENCE</scope>
    <source>
        <strain evidence="7">MPI-CAGE-CH-0243</strain>
    </source>
</reference>
<comment type="caution">
    <text evidence="7">The sequence shown here is derived from an EMBL/GenBank/DDBJ whole genome shotgun (WGS) entry which is preliminary data.</text>
</comment>
<dbReference type="Pfam" id="PF00412">
    <property type="entry name" value="LIM"/>
    <property type="match status" value="2"/>
</dbReference>
<feature type="compositionally biased region" description="Low complexity" evidence="5">
    <location>
        <begin position="418"/>
        <end position="450"/>
    </location>
</feature>
<dbReference type="PANTHER" id="PTHR24210:SF14">
    <property type="entry name" value="LIM ZINC-BINDING DOMAIN-CONTAINING PROTEIN"/>
    <property type="match status" value="1"/>
</dbReference>
<evidence type="ECO:0000256" key="5">
    <source>
        <dbReference type="SAM" id="MobiDB-lite"/>
    </source>
</evidence>
<dbReference type="GO" id="GO:0046872">
    <property type="term" value="F:metal ion binding"/>
    <property type="evidence" value="ECO:0007669"/>
    <property type="project" value="UniProtKB-KW"/>
</dbReference>
<feature type="region of interest" description="Disordered" evidence="5">
    <location>
        <begin position="536"/>
        <end position="582"/>
    </location>
</feature>
<dbReference type="SUPFAM" id="SSF57716">
    <property type="entry name" value="Glucocorticoid receptor-like (DNA-binding domain)"/>
    <property type="match status" value="1"/>
</dbReference>
<feature type="compositionally biased region" description="Low complexity" evidence="5">
    <location>
        <begin position="211"/>
        <end position="224"/>
    </location>
</feature>
<feature type="compositionally biased region" description="Pro residues" evidence="5">
    <location>
        <begin position="181"/>
        <end position="191"/>
    </location>
</feature>
<feature type="compositionally biased region" description="Polar residues" evidence="5">
    <location>
        <begin position="383"/>
        <end position="394"/>
    </location>
</feature>
<dbReference type="PANTHER" id="PTHR24210">
    <property type="entry name" value="LIM DOMAIN-CONTAINING PROTEIN"/>
    <property type="match status" value="1"/>
</dbReference>
<evidence type="ECO:0000256" key="2">
    <source>
        <dbReference type="ARBA" id="ARBA00022833"/>
    </source>
</evidence>
<feature type="compositionally biased region" description="Polar residues" evidence="5">
    <location>
        <begin position="71"/>
        <end position="87"/>
    </location>
</feature>
<dbReference type="InterPro" id="IPR001781">
    <property type="entry name" value="Znf_LIM"/>
</dbReference>
<gene>
    <name evidence="7" type="ORF">B0J11DRAFT_142392</name>
</gene>
<keyword evidence="3 4" id="KW-0440">LIM domain</keyword>
<evidence type="ECO:0000313" key="7">
    <source>
        <dbReference type="EMBL" id="KAH7113880.1"/>
    </source>
</evidence>